<evidence type="ECO:0000256" key="2">
    <source>
        <dbReference type="ARBA" id="ARBA00023180"/>
    </source>
</evidence>
<dbReference type="SUPFAM" id="SSF52540">
    <property type="entry name" value="P-loop containing nucleoside triphosphate hydrolases"/>
    <property type="match status" value="1"/>
</dbReference>
<sequence length="255" mass="29285">MRRRAVDGLRRAVRGARAYIGPPGDLPAFVIIGAQRCGTTSLHRWLSEHPSVTPATGKELQYLTLHYARGERWYRGHFPRGAVSFEATPYYLFHPLAPERAAAALPHTRFVAVLRDPVERAWSHYLHSRAYGLEPLSFVDALAAEEERLSRGDDRARRAFSYAARGRYAEQLRRWYAHVPRERLHVLRTADLAAGYHGLLDFLGLERHTPAYVRHTRRADPAPMPPEARHALEKTFDRSDRELATLLDWPDPLWQ</sequence>
<evidence type="ECO:0000256" key="1">
    <source>
        <dbReference type="ARBA" id="ARBA00022679"/>
    </source>
</evidence>
<feature type="domain" description="Sulfotransferase" evidence="3">
    <location>
        <begin position="28"/>
        <end position="194"/>
    </location>
</feature>
<dbReference type="GO" id="GO:0008146">
    <property type="term" value="F:sulfotransferase activity"/>
    <property type="evidence" value="ECO:0007669"/>
    <property type="project" value="InterPro"/>
</dbReference>
<dbReference type="PANTHER" id="PTHR10605">
    <property type="entry name" value="HEPARAN SULFATE SULFOTRANSFERASE"/>
    <property type="match status" value="1"/>
</dbReference>
<dbReference type="Gene3D" id="3.40.50.300">
    <property type="entry name" value="P-loop containing nucleotide triphosphate hydrolases"/>
    <property type="match status" value="1"/>
</dbReference>
<dbReference type="EMBL" id="BOPF01000003">
    <property type="protein sequence ID" value="GIJ44180.1"/>
    <property type="molecule type" value="Genomic_DNA"/>
</dbReference>
<dbReference type="AlphaFoldDB" id="A0A8J3YHN5"/>
<dbReference type="RefSeq" id="WP_203897750.1">
    <property type="nucleotide sequence ID" value="NZ_BOPF01000003.1"/>
</dbReference>
<protein>
    <recommendedName>
        <fullName evidence="3">Sulfotransferase domain-containing protein</fullName>
    </recommendedName>
</protein>
<dbReference type="Proteomes" id="UP000619260">
    <property type="component" value="Unassembled WGS sequence"/>
</dbReference>
<dbReference type="InterPro" id="IPR027417">
    <property type="entry name" value="P-loop_NTPase"/>
</dbReference>
<keyword evidence="1" id="KW-0808">Transferase</keyword>
<accession>A0A8J3YHN5</accession>
<dbReference type="Pfam" id="PF00685">
    <property type="entry name" value="Sulfotransfer_1"/>
    <property type="match status" value="1"/>
</dbReference>
<dbReference type="InterPro" id="IPR037359">
    <property type="entry name" value="NST/OST"/>
</dbReference>
<proteinExistence type="predicted"/>
<evidence type="ECO:0000313" key="4">
    <source>
        <dbReference type="EMBL" id="GIJ44180.1"/>
    </source>
</evidence>
<gene>
    <name evidence="4" type="ORF">Val02_10660</name>
</gene>
<evidence type="ECO:0000259" key="3">
    <source>
        <dbReference type="Pfam" id="PF00685"/>
    </source>
</evidence>
<organism evidence="4 5">
    <name type="scientific">Virgisporangium aliadipatigenens</name>
    <dbReference type="NCBI Taxonomy" id="741659"/>
    <lineage>
        <taxon>Bacteria</taxon>
        <taxon>Bacillati</taxon>
        <taxon>Actinomycetota</taxon>
        <taxon>Actinomycetes</taxon>
        <taxon>Micromonosporales</taxon>
        <taxon>Micromonosporaceae</taxon>
        <taxon>Virgisporangium</taxon>
    </lineage>
</organism>
<evidence type="ECO:0000313" key="5">
    <source>
        <dbReference type="Proteomes" id="UP000619260"/>
    </source>
</evidence>
<dbReference type="InterPro" id="IPR000863">
    <property type="entry name" value="Sulfotransferase_dom"/>
</dbReference>
<comment type="caution">
    <text evidence="4">The sequence shown here is derived from an EMBL/GenBank/DDBJ whole genome shotgun (WGS) entry which is preliminary data.</text>
</comment>
<reference evidence="4" key="1">
    <citation type="submission" date="2021-01" db="EMBL/GenBank/DDBJ databases">
        <title>Whole genome shotgun sequence of Virgisporangium aliadipatigenens NBRC 105644.</title>
        <authorList>
            <person name="Komaki H."/>
            <person name="Tamura T."/>
        </authorList>
    </citation>
    <scope>NUCLEOTIDE SEQUENCE</scope>
    <source>
        <strain evidence="4">NBRC 105644</strain>
    </source>
</reference>
<keyword evidence="2" id="KW-0325">Glycoprotein</keyword>
<name>A0A8J3YHN5_9ACTN</name>
<keyword evidence="5" id="KW-1185">Reference proteome</keyword>
<dbReference type="PANTHER" id="PTHR10605:SF56">
    <property type="entry name" value="BIFUNCTIONAL HEPARAN SULFATE N-DEACETYLASE_N-SULFOTRANSFERASE"/>
    <property type="match status" value="1"/>
</dbReference>